<dbReference type="PANTHER" id="PTHR11895">
    <property type="entry name" value="TRANSAMIDASE"/>
    <property type="match status" value="1"/>
</dbReference>
<evidence type="ECO:0000313" key="2">
    <source>
        <dbReference type="EMBL" id="TCZ63533.1"/>
    </source>
</evidence>
<dbReference type="EMBL" id="SKBM01000007">
    <property type="protein sequence ID" value="TCZ63533.1"/>
    <property type="molecule type" value="Genomic_DNA"/>
</dbReference>
<keyword evidence="3" id="KW-1185">Reference proteome</keyword>
<gene>
    <name evidence="2" type="ORF">EXY23_09055</name>
</gene>
<dbReference type="Gene3D" id="3.90.1300.10">
    <property type="entry name" value="Amidase signature (AS) domain"/>
    <property type="match status" value="1"/>
</dbReference>
<organism evidence="2 3">
    <name type="scientific">Roseicella aquatilis</name>
    <dbReference type="NCBI Taxonomy" id="2527868"/>
    <lineage>
        <taxon>Bacteria</taxon>
        <taxon>Pseudomonadati</taxon>
        <taxon>Pseudomonadota</taxon>
        <taxon>Alphaproteobacteria</taxon>
        <taxon>Acetobacterales</taxon>
        <taxon>Roseomonadaceae</taxon>
        <taxon>Roseicella</taxon>
    </lineage>
</organism>
<dbReference type="PROSITE" id="PS00571">
    <property type="entry name" value="AMIDASES"/>
    <property type="match status" value="1"/>
</dbReference>
<evidence type="ECO:0000259" key="1">
    <source>
        <dbReference type="Pfam" id="PF01425"/>
    </source>
</evidence>
<dbReference type="InterPro" id="IPR036928">
    <property type="entry name" value="AS_sf"/>
</dbReference>
<comment type="caution">
    <text evidence="2">The sequence shown here is derived from an EMBL/GenBank/DDBJ whole genome shotgun (WGS) entry which is preliminary data.</text>
</comment>
<accession>A0A4R4DTM0</accession>
<reference evidence="2 3" key="1">
    <citation type="submission" date="2019-03" db="EMBL/GenBank/DDBJ databases">
        <title>Paracraurococcus aquatilis NE82 genome sequence.</title>
        <authorList>
            <person name="Zhao Y."/>
            <person name="Du Z."/>
        </authorList>
    </citation>
    <scope>NUCLEOTIDE SEQUENCE [LARGE SCALE GENOMIC DNA]</scope>
    <source>
        <strain evidence="2 3">NE82</strain>
    </source>
</reference>
<dbReference type="InterPro" id="IPR020556">
    <property type="entry name" value="Amidase_CS"/>
</dbReference>
<dbReference type="GO" id="GO:0003824">
    <property type="term" value="F:catalytic activity"/>
    <property type="evidence" value="ECO:0007669"/>
    <property type="project" value="InterPro"/>
</dbReference>
<dbReference type="RefSeq" id="WP_132287358.1">
    <property type="nucleotide sequence ID" value="NZ_SKBM01000007.1"/>
</dbReference>
<dbReference type="PANTHER" id="PTHR11895:SF176">
    <property type="entry name" value="AMIDASE AMID-RELATED"/>
    <property type="match status" value="1"/>
</dbReference>
<feature type="domain" description="Amidase" evidence="1">
    <location>
        <begin position="32"/>
        <end position="456"/>
    </location>
</feature>
<proteinExistence type="predicted"/>
<dbReference type="InterPro" id="IPR000120">
    <property type="entry name" value="Amidase"/>
</dbReference>
<protein>
    <submittedName>
        <fullName evidence="2">Amidase</fullName>
    </submittedName>
</protein>
<dbReference type="SUPFAM" id="SSF75304">
    <property type="entry name" value="Amidase signature (AS) enzymes"/>
    <property type="match status" value="1"/>
</dbReference>
<dbReference type="AlphaFoldDB" id="A0A4R4DTM0"/>
<dbReference type="Proteomes" id="UP000295023">
    <property type="component" value="Unassembled WGS sequence"/>
</dbReference>
<dbReference type="OrthoDB" id="9811471at2"/>
<evidence type="ECO:0000313" key="3">
    <source>
        <dbReference type="Proteomes" id="UP000295023"/>
    </source>
</evidence>
<dbReference type="InterPro" id="IPR023631">
    <property type="entry name" value="Amidase_dom"/>
</dbReference>
<dbReference type="Pfam" id="PF01425">
    <property type="entry name" value="Amidase"/>
    <property type="match status" value="1"/>
</dbReference>
<name>A0A4R4DTM0_9PROT</name>
<sequence>MNAPVAGADLAELSMTEAADAFARGEVRAEALVRACLARIEAHDSKVNSVVRLDREAALEAAAAQDRARAAGQTLGPLAGAPMMHKDMYYRAGKVSTCGSKIRADFVPKVTATVLERLDAAGAIDMGTLNMAEFAQNPTGHNAHLGHCHNPWGLDYCTGGSSSGSGAGVAARFFTAALGSDTGGSIRLPATICGVTGLKATQTRVSRHGVMPLSFSCDNVGPLVRTARDAARFLRVTAGRDPKDPTSAAEPVPDYEAALTGSVKGMKIAVCETYFLDGADAPVVAAFEAALATLREAGAEVTRIAAPSLRAIAAYTALVSRVEGAAIHANWMREHPGDYAIHLSARLYGGYPIPAHLYVEGLSRRGPLLRQFVAEALTGHDLVATPTLRTRVPTLAETDIDADPANWSRFMAVSANTRPFNYLGLPTVSIPCGFDDRGLPVGLQLAGRPFAEATVLRAADAFQQMTDWHRRAPVL</sequence>